<protein>
    <recommendedName>
        <fullName evidence="3">histidine kinase</fullName>
        <ecNumber evidence="3">2.7.13.3</ecNumber>
    </recommendedName>
</protein>
<keyword evidence="5" id="KW-0808">Transferase</keyword>
<dbReference type="InterPro" id="IPR050428">
    <property type="entry name" value="TCS_sensor_his_kinase"/>
</dbReference>
<dbReference type="Pfam" id="PF02518">
    <property type="entry name" value="HATPase_c"/>
    <property type="match status" value="1"/>
</dbReference>
<evidence type="ECO:0000259" key="11">
    <source>
        <dbReference type="PROSITE" id="PS50109"/>
    </source>
</evidence>
<keyword evidence="9 10" id="KW-0472">Membrane</keyword>
<dbReference type="CDD" id="cd00075">
    <property type="entry name" value="HATPase"/>
    <property type="match status" value="1"/>
</dbReference>
<evidence type="ECO:0000313" key="12">
    <source>
        <dbReference type="EMBL" id="MFC3181536.1"/>
    </source>
</evidence>
<dbReference type="SUPFAM" id="SSF47384">
    <property type="entry name" value="Homodimeric domain of signal transducing histidine kinase"/>
    <property type="match status" value="1"/>
</dbReference>
<reference evidence="13" key="1">
    <citation type="journal article" date="2019" name="Int. J. Syst. Evol. Microbiol.">
        <title>The Global Catalogue of Microorganisms (GCM) 10K type strain sequencing project: providing services to taxonomists for standard genome sequencing and annotation.</title>
        <authorList>
            <consortium name="The Broad Institute Genomics Platform"/>
            <consortium name="The Broad Institute Genome Sequencing Center for Infectious Disease"/>
            <person name="Wu L."/>
            <person name="Ma J."/>
        </authorList>
    </citation>
    <scope>NUCLEOTIDE SEQUENCE [LARGE SCALE GENOMIC DNA]</scope>
    <source>
        <strain evidence="13">KCTC 52039</strain>
    </source>
</reference>
<evidence type="ECO:0000256" key="4">
    <source>
        <dbReference type="ARBA" id="ARBA00022553"/>
    </source>
</evidence>
<comment type="subcellular location">
    <subcellularLocation>
        <location evidence="2">Membrane</location>
    </subcellularLocation>
</comment>
<dbReference type="EMBL" id="JBHRTO010000001">
    <property type="protein sequence ID" value="MFC3181536.1"/>
    <property type="molecule type" value="Genomic_DNA"/>
</dbReference>
<dbReference type="SUPFAM" id="SSF55874">
    <property type="entry name" value="ATPase domain of HSP90 chaperone/DNA topoisomerase II/histidine kinase"/>
    <property type="match status" value="1"/>
</dbReference>
<dbReference type="Gene3D" id="3.30.565.10">
    <property type="entry name" value="Histidine kinase-like ATPase, C-terminal domain"/>
    <property type="match status" value="1"/>
</dbReference>
<evidence type="ECO:0000256" key="8">
    <source>
        <dbReference type="ARBA" id="ARBA00022989"/>
    </source>
</evidence>
<evidence type="ECO:0000256" key="5">
    <source>
        <dbReference type="ARBA" id="ARBA00022679"/>
    </source>
</evidence>
<evidence type="ECO:0000256" key="10">
    <source>
        <dbReference type="SAM" id="Phobius"/>
    </source>
</evidence>
<dbReference type="InterPro" id="IPR004358">
    <property type="entry name" value="Sig_transdc_His_kin-like_C"/>
</dbReference>
<dbReference type="PANTHER" id="PTHR45436:SF5">
    <property type="entry name" value="SENSOR HISTIDINE KINASE TRCS"/>
    <property type="match status" value="1"/>
</dbReference>
<dbReference type="InterPro" id="IPR036097">
    <property type="entry name" value="HisK_dim/P_sf"/>
</dbReference>
<dbReference type="InterPro" id="IPR003661">
    <property type="entry name" value="HisK_dim/P_dom"/>
</dbReference>
<dbReference type="SMART" id="SM00388">
    <property type="entry name" value="HisKA"/>
    <property type="match status" value="1"/>
</dbReference>
<accession>A0ABV7IYC9</accession>
<dbReference type="InterPro" id="IPR003594">
    <property type="entry name" value="HATPase_dom"/>
</dbReference>
<evidence type="ECO:0000256" key="9">
    <source>
        <dbReference type="ARBA" id="ARBA00023136"/>
    </source>
</evidence>
<dbReference type="InterPro" id="IPR005467">
    <property type="entry name" value="His_kinase_dom"/>
</dbReference>
<keyword evidence="13" id="KW-1185">Reference proteome</keyword>
<feature type="transmembrane region" description="Helical" evidence="10">
    <location>
        <begin position="170"/>
        <end position="189"/>
    </location>
</feature>
<dbReference type="RefSeq" id="WP_380073134.1">
    <property type="nucleotide sequence ID" value="NZ_JBHRTO010000001.1"/>
</dbReference>
<comment type="caution">
    <text evidence="12">The sequence shown here is derived from an EMBL/GenBank/DDBJ whole genome shotgun (WGS) entry which is preliminary data.</text>
</comment>
<proteinExistence type="predicted"/>
<name>A0ABV7IYC9_9RHOB</name>
<dbReference type="PROSITE" id="PS50109">
    <property type="entry name" value="HIS_KIN"/>
    <property type="match status" value="1"/>
</dbReference>
<evidence type="ECO:0000256" key="6">
    <source>
        <dbReference type="ARBA" id="ARBA00022692"/>
    </source>
</evidence>
<comment type="catalytic activity">
    <reaction evidence="1">
        <text>ATP + protein L-histidine = ADP + protein N-phospho-L-histidine.</text>
        <dbReference type="EC" id="2.7.13.3"/>
    </reaction>
</comment>
<dbReference type="GO" id="GO:0016301">
    <property type="term" value="F:kinase activity"/>
    <property type="evidence" value="ECO:0007669"/>
    <property type="project" value="UniProtKB-KW"/>
</dbReference>
<keyword evidence="8 10" id="KW-1133">Transmembrane helix</keyword>
<feature type="transmembrane region" description="Helical" evidence="10">
    <location>
        <begin position="20"/>
        <end position="41"/>
    </location>
</feature>
<dbReference type="Gene3D" id="1.10.287.130">
    <property type="match status" value="1"/>
</dbReference>
<keyword evidence="7 12" id="KW-0418">Kinase</keyword>
<dbReference type="EC" id="2.7.13.3" evidence="3"/>
<keyword evidence="6 10" id="KW-0812">Transmembrane</keyword>
<evidence type="ECO:0000256" key="2">
    <source>
        <dbReference type="ARBA" id="ARBA00004370"/>
    </source>
</evidence>
<evidence type="ECO:0000256" key="1">
    <source>
        <dbReference type="ARBA" id="ARBA00000085"/>
    </source>
</evidence>
<dbReference type="SMART" id="SM00387">
    <property type="entry name" value="HATPase_c"/>
    <property type="match status" value="1"/>
</dbReference>
<keyword evidence="4" id="KW-0597">Phosphoprotein</keyword>
<dbReference type="InterPro" id="IPR036890">
    <property type="entry name" value="HATPase_C_sf"/>
</dbReference>
<dbReference type="Proteomes" id="UP001595547">
    <property type="component" value="Unassembled WGS sequence"/>
</dbReference>
<evidence type="ECO:0000256" key="3">
    <source>
        <dbReference type="ARBA" id="ARBA00012438"/>
    </source>
</evidence>
<evidence type="ECO:0000313" key="13">
    <source>
        <dbReference type="Proteomes" id="UP001595547"/>
    </source>
</evidence>
<sequence length="473" mass="50811">MTGSVAAGRGGFLNTLSGRFLALTVAFVMLAEVLIFVPSIARFRADFLTLRLEKAQIASLAQLAAEDMVTPALEKELLANAEVYNVVLRRDEVRQLVLSSPIPKPIADTFDLREAGPWTLIRDAFACLLDPEDQIIRVIGYPVQSAGLLIEITMDSAPMRRAMLDYGGRILVLSALISGVTALFLFLAVQRLIVLPIRRVVNHMTAYAEAPEDARRVIAPNASVVELRDAEEAMHAMQTQLTGSLRQKERLAQLGGAVAKISHDLRNILTTAQLFADRIEGSTDPMVVRAAPKLVGSIARAVALCESTLAFGKAEESPPQLREVALAPLAEDVAEAEGLADEGSVTCLIEVPEALVIHADYDQLFRVLSNLVRNARQAIEATGAEGSIEISAGETAAEWWIRVGDTGPGLPEKAREHLFEAFQGGARKGGTGLGLAIAAELIRGHGGRLELARTDRDGTEFLIHLPKAIGSAA</sequence>
<evidence type="ECO:0000256" key="7">
    <source>
        <dbReference type="ARBA" id="ARBA00022777"/>
    </source>
</evidence>
<dbReference type="PRINTS" id="PR00344">
    <property type="entry name" value="BCTRLSENSOR"/>
</dbReference>
<feature type="domain" description="Histidine kinase" evidence="11">
    <location>
        <begin position="260"/>
        <end position="469"/>
    </location>
</feature>
<gene>
    <name evidence="12" type="ORF">ACFOGH_11095</name>
</gene>
<dbReference type="PANTHER" id="PTHR45436">
    <property type="entry name" value="SENSOR HISTIDINE KINASE YKOH"/>
    <property type="match status" value="1"/>
</dbReference>
<organism evidence="12 13">
    <name type="scientific">Cypionkella sinensis</name>
    <dbReference type="NCBI Taxonomy" id="1756043"/>
    <lineage>
        <taxon>Bacteria</taxon>
        <taxon>Pseudomonadati</taxon>
        <taxon>Pseudomonadota</taxon>
        <taxon>Alphaproteobacteria</taxon>
        <taxon>Rhodobacterales</taxon>
        <taxon>Paracoccaceae</taxon>
        <taxon>Cypionkella</taxon>
    </lineage>
</organism>